<comment type="similarity">
    <text evidence="1 2">Belongs to the Dps family.</text>
</comment>
<dbReference type="AlphaFoldDB" id="A0A1C3PG96"/>
<reference evidence="5" key="1">
    <citation type="submission" date="2016-02" db="EMBL/GenBank/DDBJ databases">
        <authorList>
            <person name="Wibberg D."/>
        </authorList>
    </citation>
    <scope>NUCLEOTIDE SEQUENCE [LARGE SCALE GENOMIC DNA]</scope>
</reference>
<dbReference type="InterPro" id="IPR012347">
    <property type="entry name" value="Ferritin-like"/>
</dbReference>
<protein>
    <submittedName>
        <fullName evidence="4">Ferritin Dps family protein</fullName>
    </submittedName>
</protein>
<name>A0A1C3PG96_9ACTN</name>
<dbReference type="PRINTS" id="PR01346">
    <property type="entry name" value="HELNAPAPROT"/>
</dbReference>
<dbReference type="InterPro" id="IPR002177">
    <property type="entry name" value="DPS_DNA-bd"/>
</dbReference>
<dbReference type="Pfam" id="PF00210">
    <property type="entry name" value="Ferritin"/>
    <property type="match status" value="1"/>
</dbReference>
<dbReference type="GO" id="GO:0016722">
    <property type="term" value="F:oxidoreductase activity, acting on metal ions"/>
    <property type="evidence" value="ECO:0007669"/>
    <property type="project" value="InterPro"/>
</dbReference>
<evidence type="ECO:0000256" key="1">
    <source>
        <dbReference type="ARBA" id="ARBA00009497"/>
    </source>
</evidence>
<dbReference type="PANTHER" id="PTHR42932">
    <property type="entry name" value="GENERAL STRESS PROTEIN 20U"/>
    <property type="match status" value="1"/>
</dbReference>
<evidence type="ECO:0000313" key="4">
    <source>
        <dbReference type="EMBL" id="SBW28786.1"/>
    </source>
</evidence>
<dbReference type="GO" id="GO:0008199">
    <property type="term" value="F:ferric iron binding"/>
    <property type="evidence" value="ECO:0007669"/>
    <property type="project" value="InterPro"/>
</dbReference>
<dbReference type="InterPro" id="IPR008331">
    <property type="entry name" value="Ferritin_DPS_dom"/>
</dbReference>
<dbReference type="EMBL" id="FLUV01002470">
    <property type="protein sequence ID" value="SBW28786.1"/>
    <property type="molecule type" value="Genomic_DNA"/>
</dbReference>
<sequence length="148" mass="16155">MINNVDRVGSLLQATLVELIDLAQQGKQAHWNVVGPRFLPVHQQLDTLVDDVRLGADEVAERAVAVGYRPDGRSATVAKETPLSELPAGSLADVDVVREITDRLRNVADSVRARVNQLDDLDPVTQDLLIGLTATLDKHAWMFGAQLN</sequence>
<keyword evidence="5" id="KW-1185">Reference proteome</keyword>
<gene>
    <name evidence="4" type="ORF">FDG2_5990</name>
</gene>
<dbReference type="InterPro" id="IPR023188">
    <property type="entry name" value="DPS_DNA-bd_CS"/>
</dbReference>
<dbReference type="Proteomes" id="UP000199013">
    <property type="component" value="Unassembled WGS sequence"/>
</dbReference>
<feature type="domain" description="Ferritin/DPS" evidence="3">
    <location>
        <begin position="11"/>
        <end position="148"/>
    </location>
</feature>
<dbReference type="PIRSF" id="PIRSF005900">
    <property type="entry name" value="Dps"/>
    <property type="match status" value="1"/>
</dbReference>
<dbReference type="CDD" id="cd01043">
    <property type="entry name" value="DPS"/>
    <property type="match status" value="1"/>
</dbReference>
<dbReference type="Gene3D" id="1.20.1260.10">
    <property type="match status" value="1"/>
</dbReference>
<organism evidence="4 5">
    <name type="scientific">Candidatus Protofrankia californiensis</name>
    <dbReference type="NCBI Taxonomy" id="1839754"/>
    <lineage>
        <taxon>Bacteria</taxon>
        <taxon>Bacillati</taxon>
        <taxon>Actinomycetota</taxon>
        <taxon>Actinomycetes</taxon>
        <taxon>Frankiales</taxon>
        <taxon>Frankiaceae</taxon>
        <taxon>Protofrankia</taxon>
    </lineage>
</organism>
<evidence type="ECO:0000256" key="2">
    <source>
        <dbReference type="RuleBase" id="RU003875"/>
    </source>
</evidence>
<evidence type="ECO:0000313" key="5">
    <source>
        <dbReference type="Proteomes" id="UP000199013"/>
    </source>
</evidence>
<dbReference type="PANTHER" id="PTHR42932:SF2">
    <property type="entry name" value="DNA PROTECTION DURING STARVATION PROTEIN 1"/>
    <property type="match status" value="1"/>
</dbReference>
<accession>A0A1C3PG96</accession>
<dbReference type="PROSITE" id="PS00818">
    <property type="entry name" value="DPS_1"/>
    <property type="match status" value="1"/>
</dbReference>
<dbReference type="SUPFAM" id="SSF47240">
    <property type="entry name" value="Ferritin-like"/>
    <property type="match status" value="1"/>
</dbReference>
<proteinExistence type="inferred from homology"/>
<dbReference type="InterPro" id="IPR009078">
    <property type="entry name" value="Ferritin-like_SF"/>
</dbReference>
<evidence type="ECO:0000259" key="3">
    <source>
        <dbReference type="Pfam" id="PF00210"/>
    </source>
</evidence>